<feature type="region of interest" description="Disordered" evidence="4">
    <location>
        <begin position="528"/>
        <end position="580"/>
    </location>
</feature>
<evidence type="ECO:0000256" key="5">
    <source>
        <dbReference type="SAM" id="Phobius"/>
    </source>
</evidence>
<keyword evidence="5" id="KW-1133">Transmembrane helix</keyword>
<dbReference type="EMBL" id="JBIGHV010000015">
    <property type="protein sequence ID" value="MFG6433747.1"/>
    <property type="molecule type" value="Genomic_DNA"/>
</dbReference>
<dbReference type="Pfam" id="PF12729">
    <property type="entry name" value="4HB_MCP_1"/>
    <property type="match status" value="1"/>
</dbReference>
<comment type="similarity">
    <text evidence="2">Belongs to the methyl-accepting chemotaxis (MCP) protein family.</text>
</comment>
<keyword evidence="5" id="KW-0472">Membrane</keyword>
<keyword evidence="9" id="KW-1185">Reference proteome</keyword>
<proteinExistence type="inferred from homology"/>
<feature type="domain" description="HAMP" evidence="7">
    <location>
        <begin position="213"/>
        <end position="265"/>
    </location>
</feature>
<evidence type="ECO:0000256" key="1">
    <source>
        <dbReference type="ARBA" id="ARBA00022481"/>
    </source>
</evidence>
<dbReference type="PROSITE" id="PS50111">
    <property type="entry name" value="CHEMOTAXIS_TRANSDUC_2"/>
    <property type="match status" value="1"/>
</dbReference>
<feature type="compositionally biased region" description="Low complexity" evidence="4">
    <location>
        <begin position="528"/>
        <end position="540"/>
    </location>
</feature>
<dbReference type="PANTHER" id="PTHR43531:SF14">
    <property type="entry name" value="METHYL-ACCEPTING CHEMOTAXIS PROTEIN I-RELATED"/>
    <property type="match status" value="1"/>
</dbReference>
<dbReference type="PROSITE" id="PS50885">
    <property type="entry name" value="HAMP"/>
    <property type="match status" value="1"/>
</dbReference>
<dbReference type="CDD" id="cd11386">
    <property type="entry name" value="MCP_signal"/>
    <property type="match status" value="1"/>
</dbReference>
<keyword evidence="5" id="KW-0812">Transmembrane</keyword>
<feature type="transmembrane region" description="Helical" evidence="5">
    <location>
        <begin position="12"/>
        <end position="31"/>
    </location>
</feature>
<comment type="caution">
    <text evidence="8">The sequence shown here is derived from an EMBL/GenBank/DDBJ whole genome shotgun (WGS) entry which is preliminary data.</text>
</comment>
<evidence type="ECO:0000259" key="7">
    <source>
        <dbReference type="PROSITE" id="PS50885"/>
    </source>
</evidence>
<dbReference type="CDD" id="cd19411">
    <property type="entry name" value="MCP2201-like_sensor"/>
    <property type="match status" value="1"/>
</dbReference>
<name>A0ABW7FAU4_9BURK</name>
<evidence type="ECO:0000256" key="3">
    <source>
        <dbReference type="PROSITE-ProRule" id="PRU00284"/>
    </source>
</evidence>
<keyword evidence="3" id="KW-0807">Transducer</keyword>
<evidence type="ECO:0000259" key="6">
    <source>
        <dbReference type="PROSITE" id="PS50111"/>
    </source>
</evidence>
<dbReference type="SUPFAM" id="SSF58104">
    <property type="entry name" value="Methyl-accepting chemotaxis protein (MCP) signaling domain"/>
    <property type="match status" value="1"/>
</dbReference>
<evidence type="ECO:0000313" key="9">
    <source>
        <dbReference type="Proteomes" id="UP001606210"/>
    </source>
</evidence>
<keyword evidence="1" id="KW-0488">Methylation</keyword>
<dbReference type="InterPro" id="IPR051310">
    <property type="entry name" value="MCP_chemotaxis"/>
</dbReference>
<protein>
    <submittedName>
        <fullName evidence="8">Methyl-accepting chemotaxis protein</fullName>
    </submittedName>
</protein>
<dbReference type="PRINTS" id="PR00260">
    <property type="entry name" value="CHEMTRNSDUCR"/>
</dbReference>
<dbReference type="InterPro" id="IPR003660">
    <property type="entry name" value="HAMP_dom"/>
</dbReference>
<feature type="transmembrane region" description="Helical" evidence="5">
    <location>
        <begin position="188"/>
        <end position="211"/>
    </location>
</feature>
<dbReference type="InterPro" id="IPR004089">
    <property type="entry name" value="MCPsignal_dom"/>
</dbReference>
<sequence length="580" mass="60567">MNFIANLRIGQRLWLAFAISIAISVLLAAYARTSLVRINDELTLMVDDRMAKVEQLEQIKDNVNLTAQAVRNVLLLSDAEAKRKQLADVEAIAKRNAEIFSKLEASITTERGRQLMATTVQARTAFVDSVRKVIELGTNNETEAARDRLLGETQELQGKYFTSLEALVKFQQDLMHDAAKSADATVDFAAIAVVVAAAAAVLIGAAMALLITRSVVTPIQQAVTAAETVAAGDLRLHLDTNRKDETGQLLGALQRMNDSLVRIVGAVRGNADSVATASSQIAQGNADLSQRTEQQASSLQETAASMEELSATVNHNTDTARQAAQLATNAARVAESGGQVMGQMVSTMEQITTSSKKIADIIGTIDGIAFQTNILALNAAVEAARAGEQGRGFAVVAGEVRLLAQRSAEAAREIKGLIGASVERVEAGNTLVGEAGRTMDDVVGQVRRVADLIGEISAASSEQSKGIAQVGEAVNQLDQVTQQNAALVEESAAAAESLRGQAAQLAETVSTFKLDGAAAAKPVAARAAAKPRPAAAAKAAPAKHRPAPAAPAQARAPSAPPAAPKPAPAAAAADDEWTSF</sequence>
<dbReference type="InterPro" id="IPR047347">
    <property type="entry name" value="YvaQ-like_sensor"/>
</dbReference>
<dbReference type="SMART" id="SM00304">
    <property type="entry name" value="HAMP"/>
    <property type="match status" value="1"/>
</dbReference>
<feature type="domain" description="Methyl-accepting transducer" evidence="6">
    <location>
        <begin position="270"/>
        <end position="499"/>
    </location>
</feature>
<feature type="compositionally biased region" description="Pro residues" evidence="4">
    <location>
        <begin position="558"/>
        <end position="567"/>
    </location>
</feature>
<dbReference type="Pfam" id="PF00672">
    <property type="entry name" value="HAMP"/>
    <property type="match status" value="1"/>
</dbReference>
<dbReference type="InterPro" id="IPR024478">
    <property type="entry name" value="HlyB_4HB_MCP"/>
</dbReference>
<dbReference type="InterPro" id="IPR004090">
    <property type="entry name" value="Chemotax_Me-accpt_rcpt"/>
</dbReference>
<dbReference type="RefSeq" id="WP_394484758.1">
    <property type="nucleotide sequence ID" value="NZ_JBIGHV010000015.1"/>
</dbReference>
<organism evidence="8 9">
    <name type="scientific">Pelomonas parva</name>
    <dbReference type="NCBI Taxonomy" id="3299032"/>
    <lineage>
        <taxon>Bacteria</taxon>
        <taxon>Pseudomonadati</taxon>
        <taxon>Pseudomonadota</taxon>
        <taxon>Betaproteobacteria</taxon>
        <taxon>Burkholderiales</taxon>
        <taxon>Sphaerotilaceae</taxon>
        <taxon>Roseateles</taxon>
    </lineage>
</organism>
<accession>A0ABW7FAU4</accession>
<dbReference type="Gene3D" id="1.10.287.950">
    <property type="entry name" value="Methyl-accepting chemotaxis protein"/>
    <property type="match status" value="1"/>
</dbReference>
<dbReference type="Proteomes" id="UP001606210">
    <property type="component" value="Unassembled WGS sequence"/>
</dbReference>
<gene>
    <name evidence="8" type="ORF">ACG00Y_27845</name>
</gene>
<dbReference type="Pfam" id="PF00015">
    <property type="entry name" value="MCPsignal"/>
    <property type="match status" value="1"/>
</dbReference>
<dbReference type="PANTHER" id="PTHR43531">
    <property type="entry name" value="PROTEIN ICFG"/>
    <property type="match status" value="1"/>
</dbReference>
<evidence type="ECO:0000313" key="8">
    <source>
        <dbReference type="EMBL" id="MFG6433747.1"/>
    </source>
</evidence>
<reference evidence="8 9" key="1">
    <citation type="submission" date="2024-08" db="EMBL/GenBank/DDBJ databases">
        <authorList>
            <person name="Lu H."/>
        </authorList>
    </citation>
    <scope>NUCLEOTIDE SEQUENCE [LARGE SCALE GENOMIC DNA]</scope>
    <source>
        <strain evidence="8 9">LYH14W</strain>
    </source>
</reference>
<evidence type="ECO:0000256" key="4">
    <source>
        <dbReference type="SAM" id="MobiDB-lite"/>
    </source>
</evidence>
<evidence type="ECO:0000256" key="2">
    <source>
        <dbReference type="ARBA" id="ARBA00029447"/>
    </source>
</evidence>
<dbReference type="SMART" id="SM00283">
    <property type="entry name" value="MA"/>
    <property type="match status" value="1"/>
</dbReference>